<feature type="compositionally biased region" description="Low complexity" evidence="1">
    <location>
        <begin position="151"/>
        <end position="164"/>
    </location>
</feature>
<feature type="compositionally biased region" description="Basic and acidic residues" evidence="1">
    <location>
        <begin position="438"/>
        <end position="459"/>
    </location>
</feature>
<dbReference type="Gene3D" id="1.10.287.110">
    <property type="entry name" value="DnaJ domain"/>
    <property type="match status" value="1"/>
</dbReference>
<dbReference type="Pfam" id="PF00226">
    <property type="entry name" value="DnaJ"/>
    <property type="match status" value="1"/>
</dbReference>
<dbReference type="SMART" id="SM00271">
    <property type="entry name" value="DnaJ"/>
    <property type="match status" value="1"/>
</dbReference>
<evidence type="ECO:0000313" key="4">
    <source>
        <dbReference type="Proteomes" id="UP000823405"/>
    </source>
</evidence>
<organism evidence="3 4">
    <name type="scientific">Linnemannia gamsii</name>
    <dbReference type="NCBI Taxonomy" id="64522"/>
    <lineage>
        <taxon>Eukaryota</taxon>
        <taxon>Fungi</taxon>
        <taxon>Fungi incertae sedis</taxon>
        <taxon>Mucoromycota</taxon>
        <taxon>Mortierellomycotina</taxon>
        <taxon>Mortierellomycetes</taxon>
        <taxon>Mortierellales</taxon>
        <taxon>Mortierellaceae</taxon>
        <taxon>Linnemannia</taxon>
    </lineage>
</organism>
<gene>
    <name evidence="3" type="ORF">BGZ97_001531</name>
</gene>
<dbReference type="EMBL" id="JAAAIN010001316">
    <property type="protein sequence ID" value="KAG0304354.1"/>
    <property type="molecule type" value="Genomic_DNA"/>
</dbReference>
<protein>
    <recommendedName>
        <fullName evidence="2">J domain-containing protein</fullName>
    </recommendedName>
</protein>
<reference evidence="3" key="1">
    <citation type="journal article" date="2020" name="Fungal Divers.">
        <title>Resolving the Mortierellaceae phylogeny through synthesis of multi-gene phylogenetics and phylogenomics.</title>
        <authorList>
            <person name="Vandepol N."/>
            <person name="Liber J."/>
            <person name="Desiro A."/>
            <person name="Na H."/>
            <person name="Kennedy M."/>
            <person name="Barry K."/>
            <person name="Grigoriev I.V."/>
            <person name="Miller A.N."/>
            <person name="O'Donnell K."/>
            <person name="Stajich J.E."/>
            <person name="Bonito G."/>
        </authorList>
    </citation>
    <scope>NUCLEOTIDE SEQUENCE</scope>
    <source>
        <strain evidence="3">NVP60</strain>
    </source>
</reference>
<dbReference type="PROSITE" id="PS50076">
    <property type="entry name" value="DNAJ_2"/>
    <property type="match status" value="1"/>
</dbReference>
<keyword evidence="4" id="KW-1185">Reference proteome</keyword>
<dbReference type="OrthoDB" id="10250354at2759"/>
<dbReference type="PANTHER" id="PTHR45168">
    <property type="entry name" value="DNAJ HOMOLOG SUBFAMILY B MEMBER 2"/>
    <property type="match status" value="1"/>
</dbReference>
<dbReference type="InterPro" id="IPR001623">
    <property type="entry name" value="DnaJ_domain"/>
</dbReference>
<evidence type="ECO:0000256" key="1">
    <source>
        <dbReference type="SAM" id="MobiDB-lite"/>
    </source>
</evidence>
<dbReference type="SUPFAM" id="SSF46565">
    <property type="entry name" value="Chaperone J-domain"/>
    <property type="match status" value="1"/>
</dbReference>
<feature type="region of interest" description="Disordered" evidence="1">
    <location>
        <begin position="247"/>
        <end position="339"/>
    </location>
</feature>
<evidence type="ECO:0000313" key="3">
    <source>
        <dbReference type="EMBL" id="KAG0304354.1"/>
    </source>
</evidence>
<feature type="compositionally biased region" description="Gly residues" evidence="1">
    <location>
        <begin position="426"/>
        <end position="437"/>
    </location>
</feature>
<dbReference type="GO" id="GO:0030544">
    <property type="term" value="F:Hsp70 protein binding"/>
    <property type="evidence" value="ECO:0007669"/>
    <property type="project" value="InterPro"/>
</dbReference>
<dbReference type="GO" id="GO:0051082">
    <property type="term" value="F:unfolded protein binding"/>
    <property type="evidence" value="ECO:0007669"/>
    <property type="project" value="InterPro"/>
</dbReference>
<feature type="compositionally biased region" description="Polar residues" evidence="1">
    <location>
        <begin position="269"/>
        <end position="280"/>
    </location>
</feature>
<dbReference type="CDD" id="cd06257">
    <property type="entry name" value="DnaJ"/>
    <property type="match status" value="1"/>
</dbReference>
<dbReference type="PROSITE" id="PS00636">
    <property type="entry name" value="DNAJ_1"/>
    <property type="match status" value="1"/>
</dbReference>
<name>A0A9P6R0C0_9FUNG</name>
<dbReference type="InterPro" id="IPR018253">
    <property type="entry name" value="DnaJ_domain_CS"/>
</dbReference>
<feature type="compositionally biased region" description="Low complexity" evidence="1">
    <location>
        <begin position="281"/>
        <end position="305"/>
    </location>
</feature>
<feature type="compositionally biased region" description="Low complexity" evidence="1">
    <location>
        <begin position="509"/>
        <end position="524"/>
    </location>
</feature>
<feature type="region of interest" description="Disordered" evidence="1">
    <location>
        <begin position="86"/>
        <end position="115"/>
    </location>
</feature>
<feature type="compositionally biased region" description="Gly residues" evidence="1">
    <location>
        <begin position="306"/>
        <end position="315"/>
    </location>
</feature>
<evidence type="ECO:0000259" key="2">
    <source>
        <dbReference type="PROSITE" id="PS50076"/>
    </source>
</evidence>
<feature type="domain" description="J" evidence="2">
    <location>
        <begin position="14"/>
        <end position="81"/>
    </location>
</feature>
<feature type="compositionally biased region" description="Basic and acidic residues" evidence="1">
    <location>
        <begin position="408"/>
        <end position="420"/>
    </location>
</feature>
<accession>A0A9P6R0C0</accession>
<comment type="caution">
    <text evidence="3">The sequence shown here is derived from an EMBL/GenBank/DDBJ whole genome shotgun (WGS) entry which is preliminary data.</text>
</comment>
<dbReference type="Proteomes" id="UP000823405">
    <property type="component" value="Unassembled WGS sequence"/>
</dbReference>
<feature type="region of interest" description="Disordered" evidence="1">
    <location>
        <begin position="148"/>
        <end position="168"/>
    </location>
</feature>
<feature type="region of interest" description="Disordered" evidence="1">
    <location>
        <begin position="382"/>
        <end position="552"/>
    </location>
</feature>
<feature type="compositionally biased region" description="Low complexity" evidence="1">
    <location>
        <begin position="316"/>
        <end position="338"/>
    </location>
</feature>
<dbReference type="AlphaFoldDB" id="A0A9P6R0C0"/>
<dbReference type="InterPro" id="IPR036869">
    <property type="entry name" value="J_dom_sf"/>
</dbReference>
<dbReference type="InterPro" id="IPR043183">
    <property type="entry name" value="DNJB2/6-like"/>
</dbReference>
<proteinExistence type="predicted"/>
<dbReference type="PANTHER" id="PTHR45168:SF3">
    <property type="entry name" value="DNAJ HEAT SHOCK PROTEIN FAMILY (HSP40) MEMBER B2"/>
    <property type="match status" value="1"/>
</dbReference>
<dbReference type="PRINTS" id="PR00625">
    <property type="entry name" value="JDOMAIN"/>
</dbReference>
<sequence length="552" mass="59470">MSTSNKDQQNDPPNYYELLCLEPGASKDDVRKAYRRQALLFHPDKMKPHMKEEASQHFQLISEAYDVLFDDKKRELYDRYGYEGVKAGGDPNPQPDLSGFFSNGGGGRPSRTRGPPQGFGFGFGFDAPFFSSFGVPAGAGSFHGGLFSTASSSSPPSSSSSQQPYSIGSVYGGNHEALHDIFSGGEELHQAFFANHQDRHMHNLFDQHMGSMFGGGGGFPRRHGPGFPPDFMHDHGFHQQHHDAFFRSAFGDPDPFHRSEQQQQQQQQRPTLFSTSPFANSTQSQSQSQWTGTGSRSSPFTMFGSNGNGGGGGGFSTSSSSSSSTMGGGASRTSTRTTIVNGQRTTVTEVTDAQGVTTRTVDNPDGTRETFVNGVATAIEGQAQPTATLEHGTARQQPIVILDDDDESRGRSSGGRDRGGRSSNTAGGGPSSGYRLGGRGEEVDYSTRRASPSRDRDQYQRTTATATPTASHPNRAETVFLDGDDDDDLLYETLSERRRPRQQGGRGATTGARPGPGAAAGATRSTRHFFDDEPDLFHPQMGSGQSKSDKLL</sequence>